<dbReference type="GO" id="GO:0001716">
    <property type="term" value="F:L-amino-acid oxidase activity"/>
    <property type="evidence" value="ECO:0007669"/>
    <property type="project" value="TreeGrafter"/>
</dbReference>
<dbReference type="InterPro" id="IPR036188">
    <property type="entry name" value="FAD/NAD-bd_sf"/>
</dbReference>
<name>A0A160IIY5_9BACL</name>
<protein>
    <submittedName>
        <fullName evidence="5">Amine oxidase</fullName>
    </submittedName>
</protein>
<dbReference type="SUPFAM" id="SSF54373">
    <property type="entry name" value="FAD-linked reductases, C-terminal domain"/>
    <property type="match status" value="1"/>
</dbReference>
<dbReference type="GO" id="GO:0009063">
    <property type="term" value="P:amino acid catabolic process"/>
    <property type="evidence" value="ECO:0007669"/>
    <property type="project" value="TreeGrafter"/>
</dbReference>
<dbReference type="Gene3D" id="3.50.50.60">
    <property type="entry name" value="FAD/NAD(P)-binding domain"/>
    <property type="match status" value="1"/>
</dbReference>
<comment type="cofactor">
    <cofactor evidence="1">
        <name>FAD</name>
        <dbReference type="ChEBI" id="CHEBI:57692"/>
    </cofactor>
</comment>
<dbReference type="EMBL" id="CP015378">
    <property type="protein sequence ID" value="ANC75894.1"/>
    <property type="molecule type" value="Genomic_DNA"/>
</dbReference>
<dbReference type="STRING" id="1221500.ABE65_003315"/>
<keyword evidence="6" id="KW-1185">Reference proteome</keyword>
<dbReference type="RefSeq" id="WP_066391294.1">
    <property type="nucleotide sequence ID" value="NZ_CP015378.1"/>
</dbReference>
<dbReference type="InterPro" id="IPR050281">
    <property type="entry name" value="Flavin_monoamine_oxidase"/>
</dbReference>
<evidence type="ECO:0000256" key="2">
    <source>
        <dbReference type="ARBA" id="ARBA00023002"/>
    </source>
</evidence>
<dbReference type="KEGG" id="fpn:ABE65_003315"/>
<dbReference type="Proteomes" id="UP000076623">
    <property type="component" value="Chromosome"/>
</dbReference>
<evidence type="ECO:0000256" key="3">
    <source>
        <dbReference type="PIRSR" id="PIRSR601613-1"/>
    </source>
</evidence>
<reference evidence="5 6" key="1">
    <citation type="submission" date="2016-04" db="EMBL/GenBank/DDBJ databases">
        <title>Complete genome sequence of Fictibacillus phosphorivorans G25-29, a strain toxic to nematodes.</title>
        <authorList>
            <person name="Zheng Z."/>
        </authorList>
    </citation>
    <scope>NUCLEOTIDE SEQUENCE [LARGE SCALE GENOMIC DNA]</scope>
    <source>
        <strain evidence="5 6">G25-29</strain>
    </source>
</reference>
<dbReference type="InterPro" id="IPR002937">
    <property type="entry name" value="Amino_oxidase"/>
</dbReference>
<feature type="binding site" evidence="3">
    <location>
        <position position="460"/>
    </location>
    <ligand>
        <name>FAD</name>
        <dbReference type="ChEBI" id="CHEBI:57692"/>
    </ligand>
</feature>
<dbReference type="PRINTS" id="PR00757">
    <property type="entry name" value="AMINEOXDASEF"/>
</dbReference>
<dbReference type="SUPFAM" id="SSF51905">
    <property type="entry name" value="FAD/NAD(P)-binding domain"/>
    <property type="match status" value="1"/>
</dbReference>
<keyword evidence="2" id="KW-0560">Oxidoreductase</keyword>
<evidence type="ECO:0000313" key="5">
    <source>
        <dbReference type="EMBL" id="ANC75894.1"/>
    </source>
</evidence>
<feature type="domain" description="Amine oxidase" evidence="4">
    <location>
        <begin position="35"/>
        <end position="483"/>
    </location>
</feature>
<feature type="binding site" evidence="3">
    <location>
        <position position="83"/>
    </location>
    <ligand>
        <name>substrate</name>
    </ligand>
</feature>
<accession>A0A160IIY5</accession>
<dbReference type="InterPro" id="IPR001613">
    <property type="entry name" value="Flavin_amine_oxidase"/>
</dbReference>
<gene>
    <name evidence="5" type="ORF">ABE65_003315</name>
</gene>
<proteinExistence type="predicted"/>
<organism evidence="5 6">
    <name type="scientific">Fictibacillus phosphorivorans</name>
    <dbReference type="NCBI Taxonomy" id="1221500"/>
    <lineage>
        <taxon>Bacteria</taxon>
        <taxon>Bacillati</taxon>
        <taxon>Bacillota</taxon>
        <taxon>Bacilli</taxon>
        <taxon>Bacillales</taxon>
        <taxon>Fictibacillaceae</taxon>
        <taxon>Fictibacillus</taxon>
    </lineage>
</organism>
<dbReference type="PANTHER" id="PTHR10742:SF342">
    <property type="entry name" value="AMINE OXIDASE"/>
    <property type="match status" value="1"/>
</dbReference>
<feature type="binding site" evidence="3">
    <location>
        <begin position="80"/>
        <end position="83"/>
    </location>
    <ligand>
        <name>FAD</name>
        <dbReference type="ChEBI" id="CHEBI:57692"/>
    </ligand>
</feature>
<dbReference type="Gene3D" id="1.10.405.10">
    <property type="entry name" value="Guanine Nucleotide Dissociation Inhibitor, domain 1"/>
    <property type="match status" value="1"/>
</dbReference>
<dbReference type="Pfam" id="PF01593">
    <property type="entry name" value="Amino_oxidase"/>
    <property type="match status" value="1"/>
</dbReference>
<sequence>MNSNRLTVERMLDIIQNGLPMTSSPKRMIVVGAGMAGLVAATLLKNAGHEIILLESTHRVGGRIYTVRSPFTHGNYYEAGAMRIPEMHKLVLAYIEKYNLEINEFVNSNPHDLLLVNGIRTTYNAYEKNPNILGFPVLENEKGKTAEELIAYAVQPIADFIDRDPDNNWPIIIQNFQQYSLDNYLRNNPYGRSLSAGAIDMIKVLLSLEGLPELSLLEMLRDILIIFKKPPLKYFEVTGGYDQLPRAFLQELRHNIYFGQKLTRLVQTESTVKLYTESPQTLHRFSFEADKVLITLPYSVLNFVDFEPYNSLSYLKRKAIRELHYVPSIKIGIEFKHRFWEKNGLSGGKTVTDQPTRFTHYPSRIRQDIPSGVVIGSYTWEDDTFPWRSSSNEMKIKETLKYLAQFHGEHIYQHFVTGFSHDWSTDPNAGGCFTMFKPYQELELFEAIKAPEGRLHFAGEHTTLKHGWVEGAVESGIRAAVEMNAI</sequence>
<evidence type="ECO:0000259" key="4">
    <source>
        <dbReference type="Pfam" id="PF01593"/>
    </source>
</evidence>
<dbReference type="AlphaFoldDB" id="A0A160IIY5"/>
<dbReference type="Gene3D" id="3.90.660.10">
    <property type="match status" value="1"/>
</dbReference>
<evidence type="ECO:0000313" key="6">
    <source>
        <dbReference type="Proteomes" id="UP000076623"/>
    </source>
</evidence>
<dbReference type="PANTHER" id="PTHR10742">
    <property type="entry name" value="FLAVIN MONOAMINE OXIDASE"/>
    <property type="match status" value="1"/>
</dbReference>
<evidence type="ECO:0000256" key="1">
    <source>
        <dbReference type="ARBA" id="ARBA00001974"/>
    </source>
</evidence>